<gene>
    <name evidence="3" type="ORF">SAMN05216244_0429</name>
</gene>
<accession>A0A1G9M555</accession>
<dbReference type="Pfam" id="PF00378">
    <property type="entry name" value="ECH_1"/>
    <property type="match status" value="1"/>
</dbReference>
<dbReference type="OrthoDB" id="9775794at2"/>
<dbReference type="InterPro" id="IPR018376">
    <property type="entry name" value="Enoyl-CoA_hyd/isom_CS"/>
</dbReference>
<evidence type="ECO:0000256" key="1">
    <source>
        <dbReference type="ARBA" id="ARBA00005254"/>
    </source>
</evidence>
<dbReference type="InterPro" id="IPR014748">
    <property type="entry name" value="Enoyl-CoA_hydra_C"/>
</dbReference>
<proteinExistence type="inferred from homology"/>
<comment type="similarity">
    <text evidence="1 2">Belongs to the enoyl-CoA hydratase/isomerase family.</text>
</comment>
<dbReference type="EMBL" id="FNHF01000001">
    <property type="protein sequence ID" value="SDL69400.1"/>
    <property type="molecule type" value="Genomic_DNA"/>
</dbReference>
<name>A0A1G9M555_9BACI</name>
<dbReference type="Proteomes" id="UP000182347">
    <property type="component" value="Unassembled WGS sequence"/>
</dbReference>
<dbReference type="Gene3D" id="3.90.226.10">
    <property type="entry name" value="2-enoyl-CoA Hydratase, Chain A, domain 1"/>
    <property type="match status" value="1"/>
</dbReference>
<dbReference type="SUPFAM" id="SSF52096">
    <property type="entry name" value="ClpP/crotonase"/>
    <property type="match status" value="1"/>
</dbReference>
<dbReference type="PROSITE" id="PS00166">
    <property type="entry name" value="ENOYL_COA_HYDRATASE"/>
    <property type="match status" value="1"/>
</dbReference>
<dbReference type="STRING" id="482461.SAMN05216244_0429"/>
<dbReference type="AlphaFoldDB" id="A0A1G9M555"/>
<dbReference type="RefSeq" id="WP_074597219.1">
    <property type="nucleotide sequence ID" value="NZ_FNHF01000001.1"/>
</dbReference>
<evidence type="ECO:0000313" key="4">
    <source>
        <dbReference type="Proteomes" id="UP000182347"/>
    </source>
</evidence>
<sequence length="257" mass="28383">MEKQIETSITDGIGHICLNNPKRRNCLSQVLIEQLIQQLSEWESDERVKMIVLSGKGKSFCSGGDIHAMQELESQADISAYMEAASRLPKVIMELDKMVVAAVHGHAAGAGFSLALAADFIVAEVSAVFSISFQQIGLIPDLGLMKLLTERISVPLAKQWILEGKAWTAREADDLGIINILTEDNAKEAAHYWAVQLASGPLSTHKYVKYMLNHVSAEMGDYLLKESEFQQALLQTKDHKEGVQAFLEKRNPVFSGQ</sequence>
<dbReference type="Gene3D" id="1.10.12.10">
    <property type="entry name" value="Lyase 2-enoyl-coa Hydratase, Chain A, domain 2"/>
    <property type="match status" value="1"/>
</dbReference>
<keyword evidence="3" id="KW-0413">Isomerase</keyword>
<dbReference type="PANTHER" id="PTHR43459:SF1">
    <property type="entry name" value="EG:BACN32G11.4 PROTEIN"/>
    <property type="match status" value="1"/>
</dbReference>
<dbReference type="GO" id="GO:0016853">
    <property type="term" value="F:isomerase activity"/>
    <property type="evidence" value="ECO:0007669"/>
    <property type="project" value="UniProtKB-KW"/>
</dbReference>
<protein>
    <submittedName>
        <fullName evidence="3">2-(1,2-epoxy-1,2-dihydrophenyl)acetyl-CoA isomerase</fullName>
    </submittedName>
</protein>
<reference evidence="4" key="1">
    <citation type="submission" date="2016-10" db="EMBL/GenBank/DDBJ databases">
        <authorList>
            <person name="Varghese N."/>
            <person name="Submissions S."/>
        </authorList>
    </citation>
    <scope>NUCLEOTIDE SEQUENCE [LARGE SCALE GENOMIC DNA]</scope>
    <source>
        <strain evidence="4">CGMCC 1.6199</strain>
    </source>
</reference>
<evidence type="ECO:0000256" key="2">
    <source>
        <dbReference type="RuleBase" id="RU003707"/>
    </source>
</evidence>
<organism evidence="3 4">
    <name type="scientific">Sediminibacillus halophilus</name>
    <dbReference type="NCBI Taxonomy" id="482461"/>
    <lineage>
        <taxon>Bacteria</taxon>
        <taxon>Bacillati</taxon>
        <taxon>Bacillota</taxon>
        <taxon>Bacilli</taxon>
        <taxon>Bacillales</taxon>
        <taxon>Bacillaceae</taxon>
        <taxon>Sediminibacillus</taxon>
    </lineage>
</organism>
<dbReference type="InterPro" id="IPR029045">
    <property type="entry name" value="ClpP/crotonase-like_dom_sf"/>
</dbReference>
<dbReference type="CDD" id="cd06558">
    <property type="entry name" value="crotonase-like"/>
    <property type="match status" value="1"/>
</dbReference>
<keyword evidence="4" id="KW-1185">Reference proteome</keyword>
<evidence type="ECO:0000313" key="3">
    <source>
        <dbReference type="EMBL" id="SDL69400.1"/>
    </source>
</evidence>
<dbReference type="PANTHER" id="PTHR43459">
    <property type="entry name" value="ENOYL-COA HYDRATASE"/>
    <property type="match status" value="1"/>
</dbReference>
<dbReference type="InterPro" id="IPR001753">
    <property type="entry name" value="Enoyl-CoA_hydra/iso"/>
</dbReference>